<gene>
    <name evidence="2" type="ORF">A0J61_11835</name>
</gene>
<dbReference type="OrthoDB" id="10423131at2759"/>
<evidence type="ECO:0000313" key="2">
    <source>
        <dbReference type="EMBL" id="OBZ80116.1"/>
    </source>
</evidence>
<feature type="compositionally biased region" description="Basic and acidic residues" evidence="1">
    <location>
        <begin position="87"/>
        <end position="107"/>
    </location>
</feature>
<protein>
    <submittedName>
        <fullName evidence="2">Uncharacterized protein</fullName>
    </submittedName>
</protein>
<comment type="caution">
    <text evidence="2">The sequence shown here is derived from an EMBL/GenBank/DDBJ whole genome shotgun (WGS) entry which is preliminary data.</text>
</comment>
<dbReference type="AlphaFoldDB" id="A0A1C7MUK4"/>
<evidence type="ECO:0000256" key="1">
    <source>
        <dbReference type="SAM" id="MobiDB-lite"/>
    </source>
</evidence>
<organism evidence="2 3">
    <name type="scientific">Choanephora cucurbitarum</name>
    <dbReference type="NCBI Taxonomy" id="101091"/>
    <lineage>
        <taxon>Eukaryota</taxon>
        <taxon>Fungi</taxon>
        <taxon>Fungi incertae sedis</taxon>
        <taxon>Mucoromycota</taxon>
        <taxon>Mucoromycotina</taxon>
        <taxon>Mucoromycetes</taxon>
        <taxon>Mucorales</taxon>
        <taxon>Mucorineae</taxon>
        <taxon>Choanephoraceae</taxon>
        <taxon>Choanephoroideae</taxon>
        <taxon>Choanephora</taxon>
    </lineage>
</organism>
<reference evidence="2 3" key="1">
    <citation type="submission" date="2016-03" db="EMBL/GenBank/DDBJ databases">
        <title>Choanephora cucurbitarum.</title>
        <authorList>
            <person name="Min B."/>
            <person name="Park H."/>
            <person name="Park J.-H."/>
            <person name="Shin H.-D."/>
            <person name="Choi I.-G."/>
        </authorList>
    </citation>
    <scope>NUCLEOTIDE SEQUENCE [LARGE SCALE GENOMIC DNA]</scope>
    <source>
        <strain evidence="2 3">KUS-F28377</strain>
    </source>
</reference>
<dbReference type="EMBL" id="LUGH01002563">
    <property type="protein sequence ID" value="OBZ80116.1"/>
    <property type="molecule type" value="Genomic_DNA"/>
</dbReference>
<dbReference type="Proteomes" id="UP000093000">
    <property type="component" value="Unassembled WGS sequence"/>
</dbReference>
<dbReference type="InParanoid" id="A0A1C7MUK4"/>
<proteinExistence type="predicted"/>
<keyword evidence="3" id="KW-1185">Reference proteome</keyword>
<feature type="region of interest" description="Disordered" evidence="1">
    <location>
        <begin position="87"/>
        <end position="111"/>
    </location>
</feature>
<evidence type="ECO:0000313" key="3">
    <source>
        <dbReference type="Proteomes" id="UP000093000"/>
    </source>
</evidence>
<accession>A0A1C7MUK4</accession>
<sequence>MNNTYFSRENIRNISLNEFDNLYKQQNTNADKLQAHEAFAELLSKMKEESFDEQEEKEFKRLQDELINCKRNYSNKKIWIEGVAEKREREKNASEEQKESKKQRSDEEGSLTLSAEMTMATDAVADEVKNIEDGKWIVDDYDISSRFDNLRQTALSNKAAKKLTCLDKLHLNHVFFVSKTMEKSTLRFFPLAVKRNIV</sequence>
<feature type="non-terminal residue" evidence="2">
    <location>
        <position position="198"/>
    </location>
</feature>
<name>A0A1C7MUK4_9FUNG</name>